<reference evidence="1" key="1">
    <citation type="submission" date="2015-04" db="UniProtKB">
        <authorList>
            <consortium name="EnsemblPlants"/>
        </authorList>
    </citation>
    <scope>IDENTIFICATION</scope>
</reference>
<organism evidence="1">
    <name type="scientific">Oryza punctata</name>
    <name type="common">Red rice</name>
    <dbReference type="NCBI Taxonomy" id="4537"/>
    <lineage>
        <taxon>Eukaryota</taxon>
        <taxon>Viridiplantae</taxon>
        <taxon>Streptophyta</taxon>
        <taxon>Embryophyta</taxon>
        <taxon>Tracheophyta</taxon>
        <taxon>Spermatophyta</taxon>
        <taxon>Magnoliopsida</taxon>
        <taxon>Liliopsida</taxon>
        <taxon>Poales</taxon>
        <taxon>Poaceae</taxon>
        <taxon>BOP clade</taxon>
        <taxon>Oryzoideae</taxon>
        <taxon>Oryzeae</taxon>
        <taxon>Oryzinae</taxon>
        <taxon>Oryza</taxon>
    </lineage>
</organism>
<keyword evidence="2" id="KW-1185">Reference proteome</keyword>
<reference evidence="1" key="2">
    <citation type="submission" date="2018-05" db="EMBL/GenBank/DDBJ databases">
        <title>OpunRS2 (Oryza punctata Reference Sequence Version 2).</title>
        <authorList>
            <person name="Zhang J."/>
            <person name="Kudrna D."/>
            <person name="Lee S."/>
            <person name="Talag J."/>
            <person name="Welchert J."/>
            <person name="Wing R.A."/>
        </authorList>
    </citation>
    <scope>NUCLEOTIDE SEQUENCE [LARGE SCALE GENOMIC DNA]</scope>
</reference>
<sequence length="128" mass="13691">MATSSPTRGLHLQAGHLQHRRVTSSLLAPLGQPPTLSLGDIIPMHNGYFVTDWGLTPPGKPPTPLRVSSFLCMMATSSPTWGLHHQAYCLRRHQVTSSPCRMANLSPTGGFTCRPAAYAIAGGHPPKA</sequence>
<evidence type="ECO:0000313" key="1">
    <source>
        <dbReference type="EnsemblPlants" id="OPUNC09G03580.1"/>
    </source>
</evidence>
<protein>
    <submittedName>
        <fullName evidence="1">Uncharacterized protein</fullName>
    </submittedName>
</protein>
<accession>A0A0E0LZD6</accession>
<evidence type="ECO:0000313" key="2">
    <source>
        <dbReference type="Proteomes" id="UP000026962"/>
    </source>
</evidence>
<dbReference type="Proteomes" id="UP000026962">
    <property type="component" value="Chromosome 9"/>
</dbReference>
<dbReference type="Gramene" id="OPUNC09G03580.1">
    <property type="protein sequence ID" value="OPUNC09G03580.1"/>
    <property type="gene ID" value="OPUNC09G03580"/>
</dbReference>
<dbReference type="EnsemblPlants" id="OPUNC09G03580.1">
    <property type="protein sequence ID" value="OPUNC09G03580.1"/>
    <property type="gene ID" value="OPUNC09G03580"/>
</dbReference>
<proteinExistence type="predicted"/>
<name>A0A0E0LZD6_ORYPU</name>
<dbReference type="HOGENOM" id="CLU_1963187_0_0_1"/>
<dbReference type="AlphaFoldDB" id="A0A0E0LZD6"/>